<sequence length="156" mass="18264">MQHYLDNNLNQQQQDPFVNDDFQGEDGDNLLLEEVDPEQEIQEQRNQLLSQQHQELVNKVLQEEDEIIVFHRDHIDVMVEICKSDMILLNSLDQNQVAVADYMVKLKQNLQVKQQAINDFITKLGQYELLLEQEAELNEQLKEFGLGNNSNQTNIQ</sequence>
<proteinExistence type="predicted"/>
<dbReference type="KEGG" id="ptm:GSPATT00022195001"/>
<dbReference type="InParanoid" id="A0E159"/>
<name>A0E159_PARTE</name>
<gene>
    <name evidence="2" type="ORF">GSPATT00022195001</name>
</gene>
<evidence type="ECO:0000313" key="2">
    <source>
        <dbReference type="EMBL" id="CAK89026.1"/>
    </source>
</evidence>
<dbReference type="EMBL" id="CT868652">
    <property type="protein sequence ID" value="CAK89026.1"/>
    <property type="molecule type" value="Genomic_DNA"/>
</dbReference>
<evidence type="ECO:0000313" key="3">
    <source>
        <dbReference type="Proteomes" id="UP000000600"/>
    </source>
</evidence>
<accession>A0E159</accession>
<dbReference type="RefSeq" id="XP_001456423.1">
    <property type="nucleotide sequence ID" value="XM_001456386.1"/>
</dbReference>
<evidence type="ECO:0000256" key="1">
    <source>
        <dbReference type="SAM" id="MobiDB-lite"/>
    </source>
</evidence>
<dbReference type="OrthoDB" id="3176171at2759"/>
<dbReference type="AlphaFoldDB" id="A0E159"/>
<dbReference type="STRING" id="5888.A0E159"/>
<dbReference type="Proteomes" id="UP000000600">
    <property type="component" value="Unassembled WGS sequence"/>
</dbReference>
<feature type="region of interest" description="Disordered" evidence="1">
    <location>
        <begin position="1"/>
        <end position="23"/>
    </location>
</feature>
<reference evidence="2 3" key="1">
    <citation type="journal article" date="2006" name="Nature">
        <title>Global trends of whole-genome duplications revealed by the ciliate Paramecium tetraurelia.</title>
        <authorList>
            <consortium name="Genoscope"/>
            <person name="Aury J.-M."/>
            <person name="Jaillon O."/>
            <person name="Duret L."/>
            <person name="Noel B."/>
            <person name="Jubin C."/>
            <person name="Porcel B.M."/>
            <person name="Segurens B."/>
            <person name="Daubin V."/>
            <person name="Anthouard V."/>
            <person name="Aiach N."/>
            <person name="Arnaiz O."/>
            <person name="Billaut A."/>
            <person name="Beisson J."/>
            <person name="Blanc I."/>
            <person name="Bouhouche K."/>
            <person name="Camara F."/>
            <person name="Duharcourt S."/>
            <person name="Guigo R."/>
            <person name="Gogendeau D."/>
            <person name="Katinka M."/>
            <person name="Keller A.-M."/>
            <person name="Kissmehl R."/>
            <person name="Klotz C."/>
            <person name="Koll F."/>
            <person name="Le Moue A."/>
            <person name="Lepere C."/>
            <person name="Malinsky S."/>
            <person name="Nowacki M."/>
            <person name="Nowak J.K."/>
            <person name="Plattner H."/>
            <person name="Poulain J."/>
            <person name="Ruiz F."/>
            <person name="Serrano V."/>
            <person name="Zagulski M."/>
            <person name="Dessen P."/>
            <person name="Betermier M."/>
            <person name="Weissenbach J."/>
            <person name="Scarpelli C."/>
            <person name="Schachter V."/>
            <person name="Sperling L."/>
            <person name="Meyer E."/>
            <person name="Cohen J."/>
            <person name="Wincker P."/>
        </authorList>
    </citation>
    <scope>NUCLEOTIDE SEQUENCE [LARGE SCALE GENOMIC DNA]</scope>
    <source>
        <strain evidence="2 3">Stock d4-2</strain>
    </source>
</reference>
<protein>
    <submittedName>
        <fullName evidence="2">Uncharacterized protein</fullName>
    </submittedName>
</protein>
<dbReference type="HOGENOM" id="CLU_1690147_0_0_1"/>
<dbReference type="GeneID" id="5042208"/>
<feature type="compositionally biased region" description="Low complexity" evidence="1">
    <location>
        <begin position="1"/>
        <end position="15"/>
    </location>
</feature>
<keyword evidence="3" id="KW-1185">Reference proteome</keyword>
<organism evidence="2 3">
    <name type="scientific">Paramecium tetraurelia</name>
    <dbReference type="NCBI Taxonomy" id="5888"/>
    <lineage>
        <taxon>Eukaryota</taxon>
        <taxon>Sar</taxon>
        <taxon>Alveolata</taxon>
        <taxon>Ciliophora</taxon>
        <taxon>Intramacronucleata</taxon>
        <taxon>Oligohymenophorea</taxon>
        <taxon>Peniculida</taxon>
        <taxon>Parameciidae</taxon>
        <taxon>Paramecium</taxon>
    </lineage>
</organism>